<dbReference type="InterPro" id="IPR011990">
    <property type="entry name" value="TPR-like_helical_dom_sf"/>
</dbReference>
<dbReference type="InterPro" id="IPR039226">
    <property type="entry name" value="Ski3/TTC37"/>
</dbReference>
<accession>A0ABQ8K1V8</accession>
<feature type="repeat" description="TPR" evidence="3">
    <location>
        <begin position="981"/>
        <end position="1014"/>
    </location>
</feature>
<evidence type="ECO:0000256" key="2">
    <source>
        <dbReference type="ARBA" id="ARBA00022803"/>
    </source>
</evidence>
<dbReference type="PROSITE" id="PS50005">
    <property type="entry name" value="TPR"/>
    <property type="match status" value="3"/>
</dbReference>
<evidence type="ECO:0000313" key="5">
    <source>
        <dbReference type="Proteomes" id="UP000814176"/>
    </source>
</evidence>
<feature type="repeat" description="TPR" evidence="3">
    <location>
        <begin position="698"/>
        <end position="731"/>
    </location>
</feature>
<dbReference type="PROSITE" id="PS50293">
    <property type="entry name" value="TPR_REGION"/>
    <property type="match status" value="1"/>
</dbReference>
<proteinExistence type="predicted"/>
<dbReference type="SUPFAM" id="SSF48452">
    <property type="entry name" value="TPR-like"/>
    <property type="match status" value="5"/>
</dbReference>
<gene>
    <name evidence="4" type="ORF">C8Q71DRAFT_320872</name>
</gene>
<keyword evidence="5" id="KW-1185">Reference proteome</keyword>
<dbReference type="PANTHER" id="PTHR15704">
    <property type="entry name" value="SUPERKILLER 3 PROTEIN-RELATED"/>
    <property type="match status" value="1"/>
</dbReference>
<name>A0ABQ8K1V8_9APHY</name>
<dbReference type="SMART" id="SM00028">
    <property type="entry name" value="TPR"/>
    <property type="match status" value="13"/>
</dbReference>
<evidence type="ECO:0000313" key="4">
    <source>
        <dbReference type="EMBL" id="KAH9830751.1"/>
    </source>
</evidence>
<evidence type="ECO:0000256" key="3">
    <source>
        <dbReference type="PROSITE-ProRule" id="PRU00339"/>
    </source>
</evidence>
<evidence type="ECO:0000256" key="1">
    <source>
        <dbReference type="ARBA" id="ARBA00022737"/>
    </source>
</evidence>
<dbReference type="InterPro" id="IPR040962">
    <property type="entry name" value="TPR_22"/>
</dbReference>
<dbReference type="EMBL" id="JADCUA010000029">
    <property type="protein sequence ID" value="KAH9830751.1"/>
    <property type="molecule type" value="Genomic_DNA"/>
</dbReference>
<sequence>MSAIVKTKLKAARDAVGKKEYEKARDASLAVLDYDSENYHANVFLGVSYLNLNAYEQSEQAYQKAIAASSDQPLAWQGLTQLYEKIQNWDKYVETLENLAHLFAKANDATKCAETLQKLLDFRRRPEHNTRIQLAQALVLVLPDSPFYAVLSTLLPPDPTNPTASSTHPTQLAIQDSLPTLEELISIHEQEETENIEREFQKRRTRLGAAGPEQLKKEVAREFMCPSQLPRLYNEVINHPNTSDELRRATEAKLLHHRQFYLAALPSTADMADEKARIAAEVEEQINGIVLLEIPNELAWTLFIEGKDPESIEQYDFAIMRQFVQLFPQAAHTSLIKGYFGYMGIPLTDNEDDEDGSPHPNGDNAEDYVDMIIDAFASLPDSIIAHRIMTEIYQTENDIENIIKVAESGIEVTRRAEQSTGKALPTVKQAFNVALATALVDFYPPKNHSRALGIVNPILAKDPNNVPCLMGRGYILEYADKWQEAEQLFSKVAQLLPEDHHGSRAKEESAWCKANTGNLEEAAEILREVVSTSDSLEDHETDKARCWYRLGRCYWDMGVDHREEAYRHFITSLKRSSTFAPAFTSLGIYYSEHLTPPDPNRASKCFQKAFELDPREADAARRLAEGFAEEREWDLVEVVARRTIDGEGGLEGGTATARYLPINAWAWKAVGVVELNRQNYQSAIQAFQIALRTDVDDQLSWLRLGEAYSKAGRFAAAVKALDRARELDPENWICSYFIGEVQRQTGAYEEAIAAFESILVKHPSELGVLVSLGQAYLDLGLAEVATAYTTRAETSFLAAIRVTLRLITASPGYRRVAWKKAADAVYDLSQFRRFSDEDAVRSALAELIPLVSDHPGTTLAGIMALPVSLDTTANTSLLALQVALAAFDYRTSLDALDDAARGSAHYDFGMALFAYARKVTQLPSAAEQARQLGMRQIKDALRCEPSNEHYWSALGTATFESQPRVAQHAYVRAIEINSKNAATWTSLGLFYLHHDDAELANEAFYKAQTLDPDYALAWVGQGLVATMNGHTQEARALFEHATGLAAPVPEADVEFATRLFKKHNSTPSRTASISDVLFPAFFVMDRFCRSRPDDPSALHLFGLICERVGHVELGIEVLSHAMSLLEAAYEESENPVIENHFAIAHTNMARLRLSTQDYDGVLTSTEVVIGLLPEEPEDRATRILLAQAQFLSGLAHFKLGQLSEALGFLEAAMAVAADDPTMRGHIVVLLGQTLWAIGSDEGRESAKAQLLQSIESDPENLMAINTLAGMGILTGDESLVDAALSEILALPLDQRLSRDPGRDVAYLLIQHHLAQGDVAQALSIAQKAVLAEPSRPEMRHTLAALGVQHGDSKSAQAVLAGTSGPRESNLENARQSLHLEAITRCLADPSTEQTAEAHTLAQKAVILSPWDKRKWQALAFVDSQNRR</sequence>
<dbReference type="Pfam" id="PF18833">
    <property type="entry name" value="TPR_22"/>
    <property type="match status" value="1"/>
</dbReference>
<dbReference type="Pfam" id="PF13432">
    <property type="entry name" value="TPR_16"/>
    <property type="match status" value="2"/>
</dbReference>
<dbReference type="Gene3D" id="1.25.40.10">
    <property type="entry name" value="Tetratricopeptide repeat domain"/>
    <property type="match status" value="4"/>
</dbReference>
<keyword evidence="2 3" id="KW-0802">TPR repeat</keyword>
<dbReference type="PANTHER" id="PTHR15704:SF7">
    <property type="entry name" value="SUPERKILLER COMPLEX PROTEIN 3"/>
    <property type="match status" value="1"/>
</dbReference>
<dbReference type="InterPro" id="IPR019734">
    <property type="entry name" value="TPR_rpt"/>
</dbReference>
<reference evidence="4 5" key="1">
    <citation type="journal article" date="2021" name="Environ. Microbiol.">
        <title>Gene family expansions and transcriptome signatures uncover fungal adaptations to wood decay.</title>
        <authorList>
            <person name="Hage H."/>
            <person name="Miyauchi S."/>
            <person name="Viragh M."/>
            <person name="Drula E."/>
            <person name="Min B."/>
            <person name="Chaduli D."/>
            <person name="Navarro D."/>
            <person name="Favel A."/>
            <person name="Norest M."/>
            <person name="Lesage-Meessen L."/>
            <person name="Balint B."/>
            <person name="Merenyi Z."/>
            <person name="de Eugenio L."/>
            <person name="Morin E."/>
            <person name="Martinez A.T."/>
            <person name="Baldrian P."/>
            <person name="Stursova M."/>
            <person name="Martinez M.J."/>
            <person name="Novotny C."/>
            <person name="Magnuson J.K."/>
            <person name="Spatafora J.W."/>
            <person name="Maurice S."/>
            <person name="Pangilinan J."/>
            <person name="Andreopoulos W."/>
            <person name="LaButti K."/>
            <person name="Hundley H."/>
            <person name="Na H."/>
            <person name="Kuo A."/>
            <person name="Barry K."/>
            <person name="Lipzen A."/>
            <person name="Henrissat B."/>
            <person name="Riley R."/>
            <person name="Ahrendt S."/>
            <person name="Nagy L.G."/>
            <person name="Grigoriev I.V."/>
            <person name="Martin F."/>
            <person name="Rosso M.N."/>
        </authorList>
    </citation>
    <scope>NUCLEOTIDE SEQUENCE [LARGE SCALE GENOMIC DNA]</scope>
    <source>
        <strain evidence="4 5">CIRM-BRFM 1785</strain>
    </source>
</reference>
<dbReference type="Proteomes" id="UP000814176">
    <property type="component" value="Unassembled WGS sequence"/>
</dbReference>
<feature type="repeat" description="TPR" evidence="3">
    <location>
        <begin position="664"/>
        <end position="697"/>
    </location>
</feature>
<protein>
    <submittedName>
        <fullName evidence="4">TPR-like protein</fullName>
    </submittedName>
</protein>
<keyword evidence="1" id="KW-0677">Repeat</keyword>
<dbReference type="GeneID" id="71998526"/>
<comment type="caution">
    <text evidence="4">The sequence shown here is derived from an EMBL/GenBank/DDBJ whole genome shotgun (WGS) entry which is preliminary data.</text>
</comment>
<organism evidence="4 5">
    <name type="scientific">Rhodofomes roseus</name>
    <dbReference type="NCBI Taxonomy" id="34475"/>
    <lineage>
        <taxon>Eukaryota</taxon>
        <taxon>Fungi</taxon>
        <taxon>Dikarya</taxon>
        <taxon>Basidiomycota</taxon>
        <taxon>Agaricomycotina</taxon>
        <taxon>Agaricomycetes</taxon>
        <taxon>Polyporales</taxon>
        <taxon>Rhodofomes</taxon>
    </lineage>
</organism>
<dbReference type="RefSeq" id="XP_047774012.1">
    <property type="nucleotide sequence ID" value="XM_047917794.1"/>
</dbReference>